<sequence>MNNFGKLENQFLCLSDTDLHYVSGGSYNFKVDVDKLVDYATRAFGSIYNAGKSFGRNWYNAFY</sequence>
<name>A0A4Q8L0Q3_9STRE</name>
<dbReference type="Proteomes" id="UP000291525">
    <property type="component" value="Unassembled WGS sequence"/>
</dbReference>
<evidence type="ECO:0000313" key="1">
    <source>
        <dbReference type="EMBL" id="TAA08406.1"/>
    </source>
</evidence>
<dbReference type="OrthoDB" id="2227032at2"/>
<organism evidence="1 2">
    <name type="scientific">Streptococcus parasuis</name>
    <dbReference type="NCBI Taxonomy" id="1501662"/>
    <lineage>
        <taxon>Bacteria</taxon>
        <taxon>Bacillati</taxon>
        <taxon>Bacillota</taxon>
        <taxon>Bacilli</taxon>
        <taxon>Lactobacillales</taxon>
        <taxon>Streptococcaceae</taxon>
        <taxon>Streptococcus</taxon>
    </lineage>
</organism>
<dbReference type="RefSeq" id="WP_024397557.1">
    <property type="nucleotide sequence ID" value="NZ_CP134491.1"/>
</dbReference>
<protein>
    <submittedName>
        <fullName evidence="1">Bacteriocin leader domain-containing protein</fullName>
    </submittedName>
</protein>
<accession>A0A4Q8L0Q3</accession>
<dbReference type="AlphaFoldDB" id="A0A4Q8L0Q3"/>
<dbReference type="EMBL" id="SHGT01000068">
    <property type="protein sequence ID" value="TAA08406.1"/>
    <property type="molecule type" value="Genomic_DNA"/>
</dbReference>
<proteinExistence type="predicted"/>
<reference evidence="1 2" key="1">
    <citation type="submission" date="2019-02" db="EMBL/GenBank/DDBJ databases">
        <title>First genome of the species Streptococcus parasuis.</title>
        <authorList>
            <person name="Stevens M.J.A."/>
            <person name="Stephan R."/>
        </authorList>
    </citation>
    <scope>NUCLEOTIDE SEQUENCE [LARGE SCALE GENOMIC DNA]</scope>
    <source>
        <strain evidence="1 2">4253</strain>
    </source>
</reference>
<evidence type="ECO:0000313" key="2">
    <source>
        <dbReference type="Proteomes" id="UP000291525"/>
    </source>
</evidence>
<comment type="caution">
    <text evidence="1">The sequence shown here is derived from an EMBL/GenBank/DDBJ whole genome shotgun (WGS) entry which is preliminary data.</text>
</comment>
<gene>
    <name evidence="1" type="ORF">EXW74_08700</name>
</gene>